<dbReference type="InterPro" id="IPR009003">
    <property type="entry name" value="Peptidase_S1_PA"/>
</dbReference>
<dbReference type="Gene3D" id="2.40.10.10">
    <property type="entry name" value="Trypsin-like serine proteases"/>
    <property type="match status" value="2"/>
</dbReference>
<evidence type="ECO:0000256" key="7">
    <source>
        <dbReference type="ARBA" id="ARBA00022825"/>
    </source>
</evidence>
<sequence>MASFVAGQLRKGMRMMHLPGHIFLLLGIWLAGLCSDQLPVTSWWWAIPLTIIVNWIASQAAEDFNRLCAGLKPEPLAKRKFGSMGNPRFDPQVGYVVDVSHGSDVVTVPLPFSLLSGVAGSALYRKTVTEAYAGGSMPTPVAPDKLPGCVVTLYHGETFLGFGSRVRTPNGQDLLMTNHHIALLEPNAIAKGGDMVECDFGPMKYACHDQRMDCCFYNVSPKIWSLLKVSSAPLKPMLRPMACNLFGGVSSTSISTSLAFVRPESNPWFLQHNATTGRGWSGTPLIHKGAVYGLHIGALGSVNVASNPALYFLTYRREVEVESPELWKSVPNEITNEEYESRRSQGIHFYELDFGGDRIKVSDREWVRHSARRAQKTKQLEGGRDWGDVEDDEEWEVTVEAAVSVPPVIGEPPTPSLQSASSLQSLHTAPTRKTRRRRKPTATVQVEGEPLNYQRADLLRESPPLEGLFSLGTTNGSTDSFSQPPSPVCPSQQLEEVIAGLGKELRSLRDLVSQQRLEFSQNLQTMRGQLEDLKQNSNLSESKQAGSSARYRPPHSRKQSTPSKDDTQTAKSGNVSDKSRGTSKRYVKKSNGSAKQES</sequence>
<organism evidence="14 15">
    <name type="scientific">Imperata yellow mottle virus</name>
    <dbReference type="NCBI Taxonomy" id="524023"/>
    <lineage>
        <taxon>Viruses</taxon>
        <taxon>Riboviria</taxon>
        <taxon>Orthornavirae</taxon>
        <taxon>Pisuviricota</taxon>
        <taxon>Pisoniviricetes</taxon>
        <taxon>Sobelivirales</taxon>
        <taxon>Solemoviridae</taxon>
        <taxon>Sobemovirus</taxon>
        <taxon>Sobemovirus IYMV</taxon>
    </lineage>
</organism>
<dbReference type="GO" id="GO:0075523">
    <property type="term" value="P:viral translational frameshifting"/>
    <property type="evidence" value="ECO:0007669"/>
    <property type="project" value="UniProtKB-KW"/>
</dbReference>
<keyword evidence="3 14" id="KW-0645">Protease</keyword>
<dbReference type="RefSeq" id="YP_002308435.1">
    <property type="nucleotide sequence ID" value="NC_011536.1"/>
</dbReference>
<accession>B5WYM6</accession>
<keyword evidence="10" id="KW-0472">Membrane</keyword>
<dbReference type="InterPro" id="IPR000382">
    <property type="entry name" value="Peptidase_S39B_luteovirus"/>
</dbReference>
<feature type="compositionally biased region" description="Polar residues" evidence="12">
    <location>
        <begin position="535"/>
        <end position="547"/>
    </location>
</feature>
<evidence type="ECO:0000256" key="10">
    <source>
        <dbReference type="ARBA" id="ARBA00023136"/>
    </source>
</evidence>
<feature type="region of interest" description="Disordered" evidence="12">
    <location>
        <begin position="406"/>
        <end position="444"/>
    </location>
</feature>
<dbReference type="InterPro" id="IPR043504">
    <property type="entry name" value="Peptidase_S1_PA_chymotrypsin"/>
</dbReference>
<evidence type="ECO:0000256" key="6">
    <source>
        <dbReference type="ARBA" id="ARBA00022801"/>
    </source>
</evidence>
<protein>
    <submittedName>
        <fullName evidence="14">Protease and VPg</fullName>
    </submittedName>
</protein>
<evidence type="ECO:0000313" key="15">
    <source>
        <dbReference type="Proteomes" id="UP000201510"/>
    </source>
</evidence>
<evidence type="ECO:0000313" key="14">
    <source>
        <dbReference type="EMBL" id="CAQ48412.1"/>
    </source>
</evidence>
<evidence type="ECO:0000256" key="1">
    <source>
        <dbReference type="ARBA" id="ARBA00004301"/>
    </source>
</evidence>
<dbReference type="PROSITE" id="PS51868">
    <property type="entry name" value="PEPTIDASE_S39"/>
    <property type="match status" value="1"/>
</dbReference>
<dbReference type="GO" id="GO:0004252">
    <property type="term" value="F:serine-type endopeptidase activity"/>
    <property type="evidence" value="ECO:0007669"/>
    <property type="project" value="InterPro"/>
</dbReference>
<name>B5WYM6_9VIRU</name>
<comment type="subcellular location">
    <subcellularLocation>
        <location evidence="1">Host membrane</location>
        <topology evidence="1">Multi-pass membrane protein</topology>
    </subcellularLocation>
</comment>
<dbReference type="Proteomes" id="UP000201510">
    <property type="component" value="Segment"/>
</dbReference>
<keyword evidence="2" id="KW-0191">Covalent protein-RNA linkage</keyword>
<keyword evidence="7" id="KW-0720">Serine protease</keyword>
<keyword evidence="6" id="KW-0378">Hydrolase</keyword>
<proteinExistence type="predicted"/>
<keyword evidence="9" id="KW-1133">Transmembrane helix</keyword>
<dbReference type="EMBL" id="AM990928">
    <property type="protein sequence ID" value="CAQ48412.1"/>
    <property type="molecule type" value="Genomic_RNA"/>
</dbReference>
<dbReference type="OrthoDB" id="17758at10239"/>
<evidence type="ECO:0000256" key="3">
    <source>
        <dbReference type="ARBA" id="ARBA00022670"/>
    </source>
</evidence>
<dbReference type="GO" id="GO:0006508">
    <property type="term" value="P:proteolysis"/>
    <property type="evidence" value="ECO:0007669"/>
    <property type="project" value="UniProtKB-KW"/>
</dbReference>
<evidence type="ECO:0000256" key="12">
    <source>
        <dbReference type="SAM" id="MobiDB-lite"/>
    </source>
</evidence>
<dbReference type="SUPFAM" id="SSF50494">
    <property type="entry name" value="Trypsin-like serine proteases"/>
    <property type="match status" value="1"/>
</dbReference>
<feature type="region of interest" description="Disordered" evidence="12">
    <location>
        <begin position="532"/>
        <end position="598"/>
    </location>
</feature>
<evidence type="ECO:0000256" key="8">
    <source>
        <dbReference type="ARBA" id="ARBA00022870"/>
    </source>
</evidence>
<evidence type="ECO:0000256" key="11">
    <source>
        <dbReference type="ARBA" id="ARBA00029410"/>
    </source>
</evidence>
<keyword evidence="5" id="KW-0688">Ribosomal frameshifting</keyword>
<dbReference type="GeneID" id="7042996"/>
<evidence type="ECO:0000256" key="9">
    <source>
        <dbReference type="ARBA" id="ARBA00022989"/>
    </source>
</evidence>
<keyword evidence="8" id="KW-1043">Host membrane</keyword>
<feature type="compositionally biased region" description="Low complexity" evidence="12">
    <location>
        <begin position="416"/>
        <end position="429"/>
    </location>
</feature>
<comment type="function">
    <text evidence="11">Covalently attached to the 5' extremity of the genomic and subgenomic RNAs. It may serve as a primer for the replicase.</text>
</comment>
<keyword evidence="15" id="KW-1185">Reference proteome</keyword>
<feature type="compositionally biased region" description="Basic residues" evidence="12">
    <location>
        <begin position="430"/>
        <end position="440"/>
    </location>
</feature>
<dbReference type="GO" id="GO:0033644">
    <property type="term" value="C:host cell membrane"/>
    <property type="evidence" value="ECO:0007669"/>
    <property type="project" value="UniProtKB-SubCell"/>
</dbReference>
<evidence type="ECO:0000256" key="2">
    <source>
        <dbReference type="ARBA" id="ARBA00022520"/>
    </source>
</evidence>
<reference evidence="14 15" key="1">
    <citation type="journal article" date="2008" name="Arch. Virol.">
        <title>Biological and molecular characterization of a putative new sobemovirus infecting Imperata cylindrica and maize in Africa.</title>
        <authorList>
            <person name="Sereme D."/>
            <person name="Lacombe S."/>
            <person name="Konate M."/>
            <person name="Pinel-Galzi A."/>
            <person name="Traore V.S."/>
            <person name="Hebrard E."/>
            <person name="Traore O."/>
            <person name="Brugidou C."/>
            <person name="Fargette D."/>
            <person name="Konate G."/>
        </authorList>
    </citation>
    <scope>NUCLEOTIDE SEQUENCE [LARGE SCALE GENOMIC DNA]</scope>
</reference>
<feature type="domain" description="Peptidase S39" evidence="13">
    <location>
        <begin position="133"/>
        <end position="329"/>
    </location>
</feature>
<evidence type="ECO:0000259" key="13">
    <source>
        <dbReference type="PROSITE" id="PS51868"/>
    </source>
</evidence>
<dbReference type="GO" id="GO:0016020">
    <property type="term" value="C:membrane"/>
    <property type="evidence" value="ECO:0007669"/>
    <property type="project" value="InterPro"/>
</dbReference>
<evidence type="ECO:0000256" key="5">
    <source>
        <dbReference type="ARBA" id="ARBA00022758"/>
    </source>
</evidence>
<keyword evidence="4" id="KW-0812">Transmembrane</keyword>
<dbReference type="KEGG" id="vg:7042996"/>
<evidence type="ECO:0000256" key="4">
    <source>
        <dbReference type="ARBA" id="ARBA00022692"/>
    </source>
</evidence>